<name>A0A5N7CT62_9EURO</name>
<dbReference type="AlphaFoldDB" id="A0A5N7CT62"/>
<dbReference type="EMBL" id="ML736986">
    <property type="protein sequence ID" value="KAE8396808.1"/>
    <property type="molecule type" value="Genomic_DNA"/>
</dbReference>
<organism evidence="2 3">
    <name type="scientific">Aspergillus pseudonomiae</name>
    <dbReference type="NCBI Taxonomy" id="1506151"/>
    <lineage>
        <taxon>Eukaryota</taxon>
        <taxon>Fungi</taxon>
        <taxon>Dikarya</taxon>
        <taxon>Ascomycota</taxon>
        <taxon>Pezizomycotina</taxon>
        <taxon>Eurotiomycetes</taxon>
        <taxon>Eurotiomycetidae</taxon>
        <taxon>Eurotiales</taxon>
        <taxon>Aspergillaceae</taxon>
        <taxon>Aspergillus</taxon>
        <taxon>Aspergillus subgen. Circumdati</taxon>
    </lineage>
</organism>
<reference evidence="2 3" key="1">
    <citation type="submission" date="2019-04" db="EMBL/GenBank/DDBJ databases">
        <authorList>
            <consortium name="DOE Joint Genome Institute"/>
            <person name="Mondo S."/>
            <person name="Kjaerbolling I."/>
            <person name="Vesth T."/>
            <person name="Frisvad J.C."/>
            <person name="Nybo J.L."/>
            <person name="Theobald S."/>
            <person name="Kildgaard S."/>
            <person name="Isbrandt T."/>
            <person name="Kuo A."/>
            <person name="Sato A."/>
            <person name="Lyhne E.K."/>
            <person name="Kogle M.E."/>
            <person name="Wiebenga A."/>
            <person name="Kun R.S."/>
            <person name="Lubbers R.J."/>
            <person name="Makela M.R."/>
            <person name="Barry K."/>
            <person name="Chovatia M."/>
            <person name="Clum A."/>
            <person name="Daum C."/>
            <person name="Haridas S."/>
            <person name="He G."/>
            <person name="LaButti K."/>
            <person name="Lipzen A."/>
            <person name="Riley R."/>
            <person name="Salamov A."/>
            <person name="Simmons B.A."/>
            <person name="Magnuson J.K."/>
            <person name="Henrissat B."/>
            <person name="Mortensen U.H."/>
            <person name="Larsen T.O."/>
            <person name="Devries R.P."/>
            <person name="Grigoriev I.V."/>
            <person name="Machida M."/>
            <person name="Baker S.E."/>
            <person name="Andersen M.R."/>
            <person name="Cantor M.N."/>
            <person name="Hua S.X."/>
        </authorList>
    </citation>
    <scope>NUCLEOTIDE SEQUENCE [LARGE SCALE GENOMIC DNA]</scope>
    <source>
        <strain evidence="2 3">CBS 119388</strain>
    </source>
</reference>
<sequence length="244" mass="26227">MQSATGVHGDDAANVSFYPGYGITAIETGGLSGLQSGQNTGFNPRIGIAPVETENLPDMAETNLQNYGFNPRHGIIPVELENIPSVSDGTVHQTSFNNRHGMNLLEIEGMYCTQVSNPRNGNISQQHMTNAAPLEPSPGHGGLNVNVMTRCFDIPQSRHSTAQEGTVNCQDEPGVTSGPTGLMQRPLDEGTIAARSCLEQCTTGELPNFQQSNTAIPLMRTMPGEQSSKRPYQYGQYAQTVSVF</sequence>
<keyword evidence="3" id="KW-1185">Reference proteome</keyword>
<protein>
    <submittedName>
        <fullName evidence="2">Uncharacterized protein</fullName>
    </submittedName>
</protein>
<gene>
    <name evidence="2" type="ORF">BDV37DRAFT_96993</name>
</gene>
<evidence type="ECO:0000256" key="1">
    <source>
        <dbReference type="SAM" id="MobiDB-lite"/>
    </source>
</evidence>
<evidence type="ECO:0000313" key="2">
    <source>
        <dbReference type="EMBL" id="KAE8396808.1"/>
    </source>
</evidence>
<dbReference type="Proteomes" id="UP000325579">
    <property type="component" value="Unassembled WGS sequence"/>
</dbReference>
<dbReference type="RefSeq" id="XP_031934127.1">
    <property type="nucleotide sequence ID" value="XM_032091515.1"/>
</dbReference>
<dbReference type="GeneID" id="43676206"/>
<evidence type="ECO:0000313" key="3">
    <source>
        <dbReference type="Proteomes" id="UP000325579"/>
    </source>
</evidence>
<proteinExistence type="predicted"/>
<accession>A0A5N7CT62</accession>
<feature type="region of interest" description="Disordered" evidence="1">
    <location>
        <begin position="162"/>
        <end position="182"/>
    </location>
</feature>